<dbReference type="InterPro" id="IPR012347">
    <property type="entry name" value="Ferritin-like"/>
</dbReference>
<dbReference type="STRING" id="1513793.SAMN06296036_10486"/>
<name>A0A1Y6BKE2_9BACT</name>
<protein>
    <recommendedName>
        <fullName evidence="1">DUF2383 domain-containing protein</fullName>
    </recommendedName>
</protein>
<dbReference type="RefSeq" id="WP_132316891.1">
    <property type="nucleotide sequence ID" value="NZ_FWZT01000004.1"/>
</dbReference>
<dbReference type="Proteomes" id="UP000192907">
    <property type="component" value="Unassembled WGS sequence"/>
</dbReference>
<dbReference type="OrthoDB" id="193413at2"/>
<dbReference type="InterPro" id="IPR019052">
    <property type="entry name" value="DUF2383"/>
</dbReference>
<dbReference type="EMBL" id="FWZT01000004">
    <property type="protein sequence ID" value="SMF05664.1"/>
    <property type="molecule type" value="Genomic_DNA"/>
</dbReference>
<evidence type="ECO:0000259" key="1">
    <source>
        <dbReference type="Pfam" id="PF09537"/>
    </source>
</evidence>
<organism evidence="2 3">
    <name type="scientific">Pseudobacteriovorax antillogorgiicola</name>
    <dbReference type="NCBI Taxonomy" id="1513793"/>
    <lineage>
        <taxon>Bacteria</taxon>
        <taxon>Pseudomonadati</taxon>
        <taxon>Bdellovibrionota</taxon>
        <taxon>Oligoflexia</taxon>
        <taxon>Oligoflexales</taxon>
        <taxon>Pseudobacteriovoracaceae</taxon>
        <taxon>Pseudobacteriovorax</taxon>
    </lineage>
</organism>
<keyword evidence="3" id="KW-1185">Reference proteome</keyword>
<sequence>MDVSMSNSTGSKLNEMLRGERAATETYAQALEKVGTDPRADGLREIQSDHIQAIQELQKHLEFRGEEVDDGIGSWGVFAKTIMGSAKLLGDHTALMALKQGEEYGLNMYAKALENDDIPPKVKSLVRGTLIPMQHAHNRKIEAIANVMQ</sequence>
<evidence type="ECO:0000313" key="2">
    <source>
        <dbReference type="EMBL" id="SMF05664.1"/>
    </source>
</evidence>
<gene>
    <name evidence="2" type="ORF">SAMN06296036_10486</name>
</gene>
<feature type="domain" description="DUF2383" evidence="1">
    <location>
        <begin position="11"/>
        <end position="114"/>
    </location>
</feature>
<dbReference type="Pfam" id="PF09537">
    <property type="entry name" value="DUF2383"/>
    <property type="match status" value="1"/>
</dbReference>
<evidence type="ECO:0000313" key="3">
    <source>
        <dbReference type="Proteomes" id="UP000192907"/>
    </source>
</evidence>
<dbReference type="AlphaFoldDB" id="A0A1Y6BKE2"/>
<proteinExistence type="predicted"/>
<dbReference type="CDD" id="cd00657">
    <property type="entry name" value="Ferritin_like"/>
    <property type="match status" value="1"/>
</dbReference>
<dbReference type="Gene3D" id="1.20.1260.10">
    <property type="match status" value="1"/>
</dbReference>
<dbReference type="SUPFAM" id="SSF47240">
    <property type="entry name" value="Ferritin-like"/>
    <property type="match status" value="1"/>
</dbReference>
<reference evidence="3" key="1">
    <citation type="submission" date="2017-04" db="EMBL/GenBank/DDBJ databases">
        <authorList>
            <person name="Varghese N."/>
            <person name="Submissions S."/>
        </authorList>
    </citation>
    <scope>NUCLEOTIDE SEQUENCE [LARGE SCALE GENOMIC DNA]</scope>
    <source>
        <strain evidence="3">RKEM611</strain>
    </source>
</reference>
<accession>A0A1Y6BKE2</accession>
<dbReference type="InterPro" id="IPR009078">
    <property type="entry name" value="Ferritin-like_SF"/>
</dbReference>